<proteinExistence type="predicted"/>
<evidence type="ECO:0000313" key="2">
    <source>
        <dbReference type="Proteomes" id="UP000633943"/>
    </source>
</evidence>
<reference evidence="1 2" key="1">
    <citation type="submission" date="2019-12" db="EMBL/GenBank/DDBJ databases">
        <title>Comparative genomics gives insights into the taxonomy of the Azoarcus-Aromatoleum group and reveals separate origins of nif in the plant-associated Azoarcus and non-plant-associated Aromatoleum sub-groups.</title>
        <authorList>
            <person name="Lafos M."/>
            <person name="Maluk M."/>
            <person name="Batista M."/>
            <person name="Junghare M."/>
            <person name="Carmona M."/>
            <person name="Faoro H."/>
            <person name="Cruz L.M."/>
            <person name="Battistoni F."/>
            <person name="De Souza E."/>
            <person name="Pedrosa F."/>
            <person name="Chen W.-M."/>
            <person name="Poole P.S."/>
            <person name="Dixon R.A."/>
            <person name="James E.K."/>
        </authorList>
    </citation>
    <scope>NUCLEOTIDE SEQUENCE [LARGE SCALE GENOMIC DNA]</scope>
    <source>
        <strain evidence="1 2">PbN1</strain>
    </source>
</reference>
<keyword evidence="2" id="KW-1185">Reference proteome</keyword>
<evidence type="ECO:0000313" key="1">
    <source>
        <dbReference type="EMBL" id="NMG16749.1"/>
    </source>
</evidence>
<dbReference type="EMBL" id="WTVP01000045">
    <property type="protein sequence ID" value="NMG16749.1"/>
    <property type="molecule type" value="Genomic_DNA"/>
</dbReference>
<comment type="caution">
    <text evidence="1">The sequence shown here is derived from an EMBL/GenBank/DDBJ whole genome shotgun (WGS) entry which is preliminary data.</text>
</comment>
<accession>A0ABX1NXJ6</accession>
<gene>
    <name evidence="1" type="ORF">GPA24_14630</name>
</gene>
<organism evidence="1 2">
    <name type="scientific">Aromatoleum bremense</name>
    <dbReference type="NCBI Taxonomy" id="76115"/>
    <lineage>
        <taxon>Bacteria</taxon>
        <taxon>Pseudomonadati</taxon>
        <taxon>Pseudomonadota</taxon>
        <taxon>Betaproteobacteria</taxon>
        <taxon>Rhodocyclales</taxon>
        <taxon>Rhodocyclaceae</taxon>
        <taxon>Aromatoleum</taxon>
    </lineage>
</organism>
<sequence length="87" mass="9845">MALHGNYKEIIVESFRPASTGGKHGPVHVRPIPGQPFPPSLFVECADRLKREYPVGTRFKIRVKLTDKEGGGQYLYSYFGWPVEVLK</sequence>
<dbReference type="Proteomes" id="UP000633943">
    <property type="component" value="Unassembled WGS sequence"/>
</dbReference>
<dbReference type="RefSeq" id="WP_169203315.1">
    <property type="nucleotide sequence ID" value="NZ_CP059467.1"/>
</dbReference>
<protein>
    <submittedName>
        <fullName evidence="1">Uncharacterized protein</fullName>
    </submittedName>
</protein>
<name>A0ABX1NXJ6_9RHOO</name>